<dbReference type="Proteomes" id="UP001178508">
    <property type="component" value="Chromosome 4"/>
</dbReference>
<organism evidence="1 2">
    <name type="scientific">Xyrichtys novacula</name>
    <name type="common">Pearly razorfish</name>
    <name type="synonym">Hemipteronotus novacula</name>
    <dbReference type="NCBI Taxonomy" id="13765"/>
    <lineage>
        <taxon>Eukaryota</taxon>
        <taxon>Metazoa</taxon>
        <taxon>Chordata</taxon>
        <taxon>Craniata</taxon>
        <taxon>Vertebrata</taxon>
        <taxon>Euteleostomi</taxon>
        <taxon>Actinopterygii</taxon>
        <taxon>Neopterygii</taxon>
        <taxon>Teleostei</taxon>
        <taxon>Neoteleostei</taxon>
        <taxon>Acanthomorphata</taxon>
        <taxon>Eupercaria</taxon>
        <taxon>Labriformes</taxon>
        <taxon>Labridae</taxon>
        <taxon>Xyrichtys</taxon>
    </lineage>
</organism>
<gene>
    <name evidence="1" type="ORF">XNOV1_A013233</name>
</gene>
<evidence type="ECO:0000313" key="1">
    <source>
        <dbReference type="EMBL" id="CAJ1054636.1"/>
    </source>
</evidence>
<accession>A0AAV1F096</accession>
<reference evidence="1" key="1">
    <citation type="submission" date="2023-08" db="EMBL/GenBank/DDBJ databases">
        <authorList>
            <person name="Alioto T."/>
            <person name="Alioto T."/>
            <person name="Gomez Garrido J."/>
        </authorList>
    </citation>
    <scope>NUCLEOTIDE SEQUENCE</scope>
</reference>
<dbReference type="EMBL" id="OY660867">
    <property type="protein sequence ID" value="CAJ1054636.1"/>
    <property type="molecule type" value="Genomic_DNA"/>
</dbReference>
<proteinExistence type="predicted"/>
<dbReference type="AlphaFoldDB" id="A0AAV1F096"/>
<sequence length="103" mass="11873">MNLVVILFPQSLDNNDSLDNDSNLQRLQSEKKRLPFIRTHDKDNYVSALQCKHNSITHFGMWTGGLGINPQLSTVPLSHRRPLEKKDNLNKYVLKYTKSCHVP</sequence>
<protein>
    <submittedName>
        <fullName evidence="1">Uncharacterized protein</fullName>
    </submittedName>
</protein>
<name>A0AAV1F096_XYRNO</name>
<keyword evidence="2" id="KW-1185">Reference proteome</keyword>
<evidence type="ECO:0000313" key="2">
    <source>
        <dbReference type="Proteomes" id="UP001178508"/>
    </source>
</evidence>